<evidence type="ECO:0000313" key="2">
    <source>
        <dbReference type="EMBL" id="NSL88299.1"/>
    </source>
</evidence>
<reference evidence="2" key="1">
    <citation type="submission" date="2020-05" db="EMBL/GenBank/DDBJ databases">
        <title>Chitinophaga laudate sp. nov., isolated from a tropical peat swamp.</title>
        <authorList>
            <person name="Goh C.B.S."/>
            <person name="Lee M.S."/>
            <person name="Parimannan S."/>
            <person name="Pasbakhsh P."/>
            <person name="Yule C.M."/>
            <person name="Rajandas H."/>
            <person name="Loke S."/>
            <person name="Croft L."/>
            <person name="Tan J.B.L."/>
        </authorList>
    </citation>
    <scope>NUCLEOTIDE SEQUENCE</scope>
    <source>
        <strain evidence="2">Mgbs1</strain>
    </source>
</reference>
<sequence>MLPQVNKLAARWLVVKQSAIVVCRRFLLYPWIYLHLLFIFLVNAVTVYSSYKEFHQEANNNRAALAAEKILNATPCRYYGRYTGAETGYGFFGINVRSNGLLMGECAGEGITADFRSYETTLRFFSMGNALTDDFIKPHMQDSLPAGKGADIMNDLNQLVFKNIAVTLFQRHHCQDTSVSLSYNLLDFPTLAEVRAGAPASYQLMKIISVRYSLHTYDHAQQ</sequence>
<dbReference type="Proteomes" id="UP000281028">
    <property type="component" value="Unassembled WGS sequence"/>
</dbReference>
<evidence type="ECO:0000313" key="3">
    <source>
        <dbReference type="Proteomes" id="UP000281028"/>
    </source>
</evidence>
<feature type="transmembrane region" description="Helical" evidence="1">
    <location>
        <begin position="26"/>
        <end position="51"/>
    </location>
</feature>
<comment type="caution">
    <text evidence="2">The sequence shown here is derived from an EMBL/GenBank/DDBJ whole genome shotgun (WGS) entry which is preliminary data.</text>
</comment>
<keyword evidence="1" id="KW-0472">Membrane</keyword>
<evidence type="ECO:0000256" key="1">
    <source>
        <dbReference type="SAM" id="Phobius"/>
    </source>
</evidence>
<proteinExistence type="predicted"/>
<keyword evidence="3" id="KW-1185">Reference proteome</keyword>
<accession>A0A9Q5D5H1</accession>
<name>A0A9Q5D5H1_9BACT</name>
<dbReference type="AlphaFoldDB" id="A0A9Q5D5H1"/>
<keyword evidence="1" id="KW-0812">Transmembrane</keyword>
<keyword evidence="1" id="KW-1133">Transmembrane helix</keyword>
<dbReference type="EMBL" id="RIAR02000001">
    <property type="protein sequence ID" value="NSL88299.1"/>
    <property type="molecule type" value="Genomic_DNA"/>
</dbReference>
<protein>
    <submittedName>
        <fullName evidence="2">Uncharacterized protein</fullName>
    </submittedName>
</protein>
<gene>
    <name evidence="2" type="ORF">ECE50_015775</name>
</gene>
<dbReference type="OrthoDB" id="649654at2"/>
<organism evidence="2 3">
    <name type="scientific">Chitinophaga solisilvae</name>
    <dbReference type="NCBI Taxonomy" id="1233460"/>
    <lineage>
        <taxon>Bacteria</taxon>
        <taxon>Pseudomonadati</taxon>
        <taxon>Bacteroidota</taxon>
        <taxon>Chitinophagia</taxon>
        <taxon>Chitinophagales</taxon>
        <taxon>Chitinophagaceae</taxon>
        <taxon>Chitinophaga</taxon>
    </lineage>
</organism>